<sequence length="197" mass="21650">MAPTDGNPGPSKSKNHPDESQRAARSDSPPQGQPSQWSAPHLDPQLLSLLQEPVPSNDNFVIATRCSTLDGSGLLFHGDGVNMLVPFTMLDEQNQLRFGHTDKFESLDWLAVAKIQKPKANFNRPTVTTRSSREPQPKPQPQPQPPPRPNPSRPQPVTPQVPPRGRRSGWDATRGNTTDNGESPSEDKRVGRSRGPH</sequence>
<proteinExistence type="predicted"/>
<feature type="compositionally biased region" description="Polar residues" evidence="1">
    <location>
        <begin position="174"/>
        <end position="183"/>
    </location>
</feature>
<gene>
    <name evidence="2" type="ORF">CEP51_003221</name>
</gene>
<accession>A0A428S759</accession>
<evidence type="ECO:0000313" key="3">
    <source>
        <dbReference type="Proteomes" id="UP000287972"/>
    </source>
</evidence>
<name>A0A428S759_9HYPO</name>
<protein>
    <submittedName>
        <fullName evidence="2">Uncharacterized protein</fullName>
    </submittedName>
</protein>
<feature type="compositionally biased region" description="Basic and acidic residues" evidence="1">
    <location>
        <begin position="15"/>
        <end position="25"/>
    </location>
</feature>
<comment type="caution">
    <text evidence="2">The sequence shown here is derived from an EMBL/GenBank/DDBJ whole genome shotgun (WGS) entry which is preliminary data.</text>
</comment>
<feature type="region of interest" description="Disordered" evidence="1">
    <location>
        <begin position="120"/>
        <end position="197"/>
    </location>
</feature>
<reference evidence="2 3" key="1">
    <citation type="submission" date="2017-06" db="EMBL/GenBank/DDBJ databases">
        <title>Comparative genomic analysis of Ambrosia Fusariam Clade fungi.</title>
        <authorList>
            <person name="Stajich J.E."/>
            <person name="Carrillo J."/>
            <person name="Kijimoto T."/>
            <person name="Eskalen A."/>
            <person name="O'Donnell K."/>
            <person name="Kasson M."/>
        </authorList>
    </citation>
    <scope>NUCLEOTIDE SEQUENCE [LARGE SCALE GENOMIC DNA]</scope>
    <source>
        <strain evidence="2 3">NRRL62606</strain>
    </source>
</reference>
<dbReference type="Proteomes" id="UP000287972">
    <property type="component" value="Unassembled WGS sequence"/>
</dbReference>
<keyword evidence="3" id="KW-1185">Reference proteome</keyword>
<organism evidence="2 3">
    <name type="scientific">Fusarium floridanum</name>
    <dbReference type="NCBI Taxonomy" id="1325733"/>
    <lineage>
        <taxon>Eukaryota</taxon>
        <taxon>Fungi</taxon>
        <taxon>Dikarya</taxon>
        <taxon>Ascomycota</taxon>
        <taxon>Pezizomycotina</taxon>
        <taxon>Sordariomycetes</taxon>
        <taxon>Hypocreomycetidae</taxon>
        <taxon>Hypocreales</taxon>
        <taxon>Nectriaceae</taxon>
        <taxon>Fusarium</taxon>
        <taxon>Fusarium solani species complex</taxon>
    </lineage>
</organism>
<feature type="region of interest" description="Disordered" evidence="1">
    <location>
        <begin position="1"/>
        <end position="41"/>
    </location>
</feature>
<dbReference type="EMBL" id="NKCL01000051">
    <property type="protein sequence ID" value="RSL85640.1"/>
    <property type="molecule type" value="Genomic_DNA"/>
</dbReference>
<feature type="compositionally biased region" description="Polar residues" evidence="1">
    <location>
        <begin position="28"/>
        <end position="38"/>
    </location>
</feature>
<feature type="compositionally biased region" description="Pro residues" evidence="1">
    <location>
        <begin position="137"/>
        <end position="162"/>
    </location>
</feature>
<dbReference type="AlphaFoldDB" id="A0A428S759"/>
<evidence type="ECO:0000256" key="1">
    <source>
        <dbReference type="SAM" id="MobiDB-lite"/>
    </source>
</evidence>
<evidence type="ECO:0000313" key="2">
    <source>
        <dbReference type="EMBL" id="RSL85640.1"/>
    </source>
</evidence>